<organism evidence="1 2">
    <name type="scientific">Vigna unguiculata</name>
    <name type="common">Cowpea</name>
    <dbReference type="NCBI Taxonomy" id="3917"/>
    <lineage>
        <taxon>Eukaryota</taxon>
        <taxon>Viridiplantae</taxon>
        <taxon>Streptophyta</taxon>
        <taxon>Embryophyta</taxon>
        <taxon>Tracheophyta</taxon>
        <taxon>Spermatophyta</taxon>
        <taxon>Magnoliopsida</taxon>
        <taxon>eudicotyledons</taxon>
        <taxon>Gunneridae</taxon>
        <taxon>Pentapetalae</taxon>
        <taxon>rosids</taxon>
        <taxon>fabids</taxon>
        <taxon>Fabales</taxon>
        <taxon>Fabaceae</taxon>
        <taxon>Papilionoideae</taxon>
        <taxon>50 kb inversion clade</taxon>
        <taxon>NPAAA clade</taxon>
        <taxon>indigoferoid/millettioid clade</taxon>
        <taxon>Phaseoleae</taxon>
        <taxon>Vigna</taxon>
    </lineage>
</organism>
<accession>A0A4D6LPD4</accession>
<proteinExistence type="predicted"/>
<dbReference type="AlphaFoldDB" id="A0A4D6LPD4"/>
<dbReference type="EMBL" id="CP039348">
    <property type="protein sequence ID" value="QCD90288.1"/>
    <property type="molecule type" value="Genomic_DNA"/>
</dbReference>
<evidence type="ECO:0000313" key="2">
    <source>
        <dbReference type="Proteomes" id="UP000501690"/>
    </source>
</evidence>
<reference evidence="1 2" key="1">
    <citation type="submission" date="2019-04" db="EMBL/GenBank/DDBJ databases">
        <title>An improved genome assembly and genetic linkage map for asparagus bean, Vigna unguiculata ssp. sesquipedialis.</title>
        <authorList>
            <person name="Xia Q."/>
            <person name="Zhang R."/>
            <person name="Dong Y."/>
        </authorList>
    </citation>
    <scope>NUCLEOTIDE SEQUENCE [LARGE SCALE GENOMIC DNA]</scope>
    <source>
        <tissue evidence="1">Leaf</tissue>
    </source>
</reference>
<name>A0A4D6LPD4_VIGUN</name>
<keyword evidence="2" id="KW-1185">Reference proteome</keyword>
<sequence>MAPPLVVMSNRVLRLHKRSSLAGPTGPPRVMDSPRVVRLTSTLFLLASSCPIVLLSGIGDKDRPFSDANEEETHRWQSGIKCVRWVKVPFEVVGEHLPPLGRLSFGLPLEGRPVAMPARW</sequence>
<evidence type="ECO:0000313" key="1">
    <source>
        <dbReference type="EMBL" id="QCD90288.1"/>
    </source>
</evidence>
<protein>
    <submittedName>
        <fullName evidence="1">Uncharacterized protein</fullName>
    </submittedName>
</protein>
<gene>
    <name evidence="1" type="ORF">DEO72_LG4g1243</name>
</gene>
<dbReference type="Proteomes" id="UP000501690">
    <property type="component" value="Linkage Group LG4"/>
</dbReference>